<name>A0A2C9JFK9_BIOGL</name>
<gene>
    <name evidence="10" type="primary">106056153</name>
</gene>
<evidence type="ECO:0000256" key="2">
    <source>
        <dbReference type="ARBA" id="ARBA00022692"/>
    </source>
</evidence>
<dbReference type="VEuPathDB" id="VectorBase:BGLB001809"/>
<evidence type="ECO:0000256" key="5">
    <source>
        <dbReference type="ARBA" id="ARBA00022989"/>
    </source>
</evidence>
<feature type="transmembrane region" description="Helical" evidence="8">
    <location>
        <begin position="21"/>
        <end position="42"/>
    </location>
</feature>
<keyword evidence="5 8" id="KW-1133">Transmembrane helix</keyword>
<dbReference type="Pfam" id="PF00005">
    <property type="entry name" value="ABC_tran"/>
    <property type="match status" value="2"/>
</dbReference>
<evidence type="ECO:0000256" key="7">
    <source>
        <dbReference type="SAM" id="MobiDB-lite"/>
    </source>
</evidence>
<feature type="transmembrane region" description="Helical" evidence="8">
    <location>
        <begin position="2367"/>
        <end position="2392"/>
    </location>
</feature>
<dbReference type="KEGG" id="bgt:106056153"/>
<dbReference type="PROSITE" id="PS50893">
    <property type="entry name" value="ABC_TRANSPORTER_2"/>
    <property type="match status" value="2"/>
</dbReference>
<evidence type="ECO:0000256" key="8">
    <source>
        <dbReference type="SAM" id="Phobius"/>
    </source>
</evidence>
<dbReference type="Gene3D" id="3.40.50.300">
    <property type="entry name" value="P-loop containing nucleotide triphosphate hydrolases"/>
    <property type="match status" value="2"/>
</dbReference>
<evidence type="ECO:0000256" key="6">
    <source>
        <dbReference type="ARBA" id="ARBA00023136"/>
    </source>
</evidence>
<dbReference type="InterPro" id="IPR017871">
    <property type="entry name" value="ABC_transporter-like_CS"/>
</dbReference>
<reference evidence="10" key="1">
    <citation type="submission" date="2020-05" db="UniProtKB">
        <authorList>
            <consortium name="EnsemblMetazoa"/>
        </authorList>
    </citation>
    <scope>IDENTIFICATION</scope>
    <source>
        <strain evidence="10">BB02</strain>
    </source>
</reference>
<feature type="domain" description="ABC transporter" evidence="9">
    <location>
        <begin position="1697"/>
        <end position="1918"/>
    </location>
</feature>
<feature type="transmembrane region" description="Helical" evidence="8">
    <location>
        <begin position="2404"/>
        <end position="2423"/>
    </location>
</feature>
<dbReference type="OrthoDB" id="6158263at2759"/>
<feature type="transmembrane region" description="Helical" evidence="8">
    <location>
        <begin position="1429"/>
        <end position="1459"/>
    </location>
</feature>
<dbReference type="PANTHER" id="PTHR19229:SF266">
    <property type="entry name" value="ATP-BINDING CASSETTE SUB-FAMILY A MEMBER 12-LIKE"/>
    <property type="match status" value="1"/>
</dbReference>
<dbReference type="SUPFAM" id="SSF52540">
    <property type="entry name" value="P-loop containing nucleoside triphosphate hydrolases"/>
    <property type="match status" value="2"/>
</dbReference>
<evidence type="ECO:0000313" key="10">
    <source>
        <dbReference type="EnsemblMetazoa" id="BGLB001809-PC"/>
    </source>
</evidence>
<dbReference type="InterPro" id="IPR003593">
    <property type="entry name" value="AAA+_ATPase"/>
</dbReference>
<keyword evidence="2 8" id="KW-0812">Transmembrane</keyword>
<dbReference type="InterPro" id="IPR013525">
    <property type="entry name" value="ABC2_TM"/>
</dbReference>
<dbReference type="Pfam" id="PF12698">
    <property type="entry name" value="ABC2_membrane_3"/>
    <property type="match status" value="2"/>
</dbReference>
<dbReference type="InterPro" id="IPR026082">
    <property type="entry name" value="ABCA"/>
</dbReference>
<dbReference type="GO" id="GO:0140359">
    <property type="term" value="F:ABC-type transporter activity"/>
    <property type="evidence" value="ECO:0007669"/>
    <property type="project" value="InterPro"/>
</dbReference>
<evidence type="ECO:0000313" key="11">
    <source>
        <dbReference type="Proteomes" id="UP000076420"/>
    </source>
</evidence>
<dbReference type="Proteomes" id="UP000076420">
    <property type="component" value="Unassembled WGS sequence"/>
</dbReference>
<dbReference type="InterPro" id="IPR003439">
    <property type="entry name" value="ABC_transporter-like_ATP-bd"/>
</dbReference>
<feature type="compositionally biased region" description="Low complexity" evidence="7">
    <location>
        <begin position="2032"/>
        <end position="2042"/>
    </location>
</feature>
<feature type="compositionally biased region" description="Polar residues" evidence="7">
    <location>
        <begin position="2018"/>
        <end position="2031"/>
    </location>
</feature>
<dbReference type="InterPro" id="IPR056264">
    <property type="entry name" value="R2_ABCA1-4-like"/>
</dbReference>
<dbReference type="FunFam" id="3.40.50.300:FF:002470">
    <property type="entry name" value="ABC transporter, putative"/>
    <property type="match status" value="1"/>
</dbReference>
<feature type="transmembrane region" description="Helical" evidence="8">
    <location>
        <begin position="2518"/>
        <end position="2540"/>
    </location>
</feature>
<dbReference type="EnsemblMetazoa" id="BGLB001809-RC">
    <property type="protein sequence ID" value="BGLB001809-PC"/>
    <property type="gene ID" value="BGLB001809"/>
</dbReference>
<dbReference type="PANTHER" id="PTHR19229">
    <property type="entry name" value="ATP-BINDING CASSETTE TRANSPORTER SUBFAMILY A ABCA"/>
    <property type="match status" value="1"/>
</dbReference>
<dbReference type="InterPro" id="IPR027417">
    <property type="entry name" value="P-loop_NTPase"/>
</dbReference>
<dbReference type="GO" id="GO:0005524">
    <property type="term" value="F:ATP binding"/>
    <property type="evidence" value="ECO:0007669"/>
    <property type="project" value="UniProtKB-KW"/>
</dbReference>
<feature type="region of interest" description="Disordered" evidence="7">
    <location>
        <begin position="2018"/>
        <end position="2053"/>
    </location>
</feature>
<organism evidence="10 11">
    <name type="scientific">Biomphalaria glabrata</name>
    <name type="common">Bloodfluke planorb</name>
    <name type="synonym">Freshwater snail</name>
    <dbReference type="NCBI Taxonomy" id="6526"/>
    <lineage>
        <taxon>Eukaryota</taxon>
        <taxon>Metazoa</taxon>
        <taxon>Spiralia</taxon>
        <taxon>Lophotrochozoa</taxon>
        <taxon>Mollusca</taxon>
        <taxon>Gastropoda</taxon>
        <taxon>Heterobranchia</taxon>
        <taxon>Euthyneura</taxon>
        <taxon>Panpulmonata</taxon>
        <taxon>Hygrophila</taxon>
        <taxon>Lymnaeoidea</taxon>
        <taxon>Planorbidae</taxon>
        <taxon>Biomphalaria</taxon>
    </lineage>
</organism>
<comment type="subcellular location">
    <subcellularLocation>
        <location evidence="1">Membrane</location>
        <topology evidence="1">Multi-pass membrane protein</topology>
    </subcellularLocation>
</comment>
<dbReference type="FunFam" id="3.40.50.300:FF:001253">
    <property type="entry name" value="ATP-binding cassette protein subfamily A, member 10"/>
    <property type="match status" value="1"/>
</dbReference>
<dbReference type="STRING" id="6526.A0A2C9JFK9"/>
<feature type="region of interest" description="Disordered" evidence="7">
    <location>
        <begin position="2974"/>
        <end position="2994"/>
    </location>
</feature>
<sequence>MQSLNQLRLLVWKNILLRRRYPLFLALELLWPVLILGIVSVLRIGSPPIKTPECHYQKWSMPSAGLVPFLQSLVCNIDNYCFTNQESIETSKQSARSFSALTQDVLPLISSNDILDILQMSNKSIGLLNLFKNVIKDQKFIFGLGEQLYIKYYIRNETEFKNILVNKYQILTLGEFNDIMMSKLNIGKLLNMTEIPDLKSVLCSSEQLGSFFTFPAGTDVKNISTVLCELELQNNTELINEVLQHLNISSLIRAIKLIEEIKEKTGSKDNVTFALENVAQMYDIVRNEETLLRAIQALFSIPKLDDLFSVIPYIMENSSALGSMIDLIRKLVFSLNPIMVSLKMDNSTLWGILQDIALLGDYLTAIGDGTWNRSSADLVLPLGDLLYKLNQLSSDSSSAVAINLLKIFADFDWVTLFTELFGTSVAPTSSTNILIDSLIQVLLKGPDLTKALTQAIINRNYTEFTLLVTKVFLGFGLNGTVDPLFLNPIRNLIVAVQSLTNALQNTTSPLPLFVTSIITQLNSALNVIGLSISTICNIVIRSFGQTDPNTYLPLYVTIESIDIMSGLVKIIPELDDLVCILFDKTGLNLNVFWDTLTKIGFWNDLHKIVTRLSNPSQSLNCSKPVEDMLVVTSSISSSFTNDGLNISRMIQCFSLSQEQIQNLLSSFSNYLVLIKNLLNLLQKPAIQKLLTDPDILPLFDLTLEIVIYNSKAMLTVSNLLKSDKNVAQYLLNSGISQLVVETFMNAAVNSNQAYFLQQTSLDITNILCDPDQLSKVMTPSVTASVSLNSLSNAFCNTTLQAAVLADYLKNSSLSSSGINDLLTSASQFSGMLISLLPSLKDLVSGFSDVTTFFIASVIDTNINILEENIDVLDKIIGSNTMSELSKQLQKLLTPLISLFPPKYKSVTVLTSVQTILNGLVNVDFLKGYLLPEIQVKSLLKYPKNTTNYFTSVLGISQNVAQEILNAVFSSGILQGIANYSSYTCNEVLKRLVFVNATKASLQNVQTEICALNTSQVVKLLNVLIPELDISALISKYTSTLVDTILEDTNITSTELTELAYKINQGLVSSIKTYLMLNQSESKMEIIQSFSAALTSDMPLVDKISQSVCGRIISPDLAAFPSVSGITVSTDTLNLNGAQNKSVDNDLQGTFCQDFFKTINDLEFGSILWNYLKPILLGKILYTPDNEITRTILSKANTTFALVGELNRIATVWANQAVNLQGLLDFIKDTSLLKDLLNNEVIQDILRATTGIQPDLLLTSLPTLENTTFSNDILETLQSVAAMVANYTSCILADRFQPVSNETELENMAFKLAKSKTFFAGIVFYDVFNESETSVRQKRQVNSNTIPKHIGYKIRMDIDSVMDTSLLKERTFTMNAEDNLIENLRYLRGFIFLQDLLDSRIIELHKNQSLTNPAVNIIQMPFPCHHADSFIFLLGTYLVPIMMCFVYLSILGVATYNLVYDRENGQDEVLRVMGMIKGVNVLAWFLSTMFMMLTVAIIMAVMLKYTNIFIYSNLFIMFLLLACFSLSSLMLMYMVSALFNRTSMALLFVIILYLLSYLPFTILIGYDFTLNFWQRILTCFACTTSLCFATLKIAFLEEQGIGVQWSNIDRAGPDELSVAWSFYMMLIDSVIYFLVGWYIQELKPGKYGVGQPFYFPFQLSYWKSFCKYKLPTRERIDRKTHTASSLFEAPPEGVNIGISVENISKIYYNKKVLDQLNLQFYENQITSLLGQNGAAKTTTIKIICGLLKPTSGHVYFNRNFSLVGICPQHNSIFNYMTVREHMEFYSEIKNIKNKKMSFLEIHRLLKEVDLWHARNVPAKNLSYGMKRRLCVALAFVGNTKKIILDEPTSGIDPHTRKHIWNLVTRNRIGHTIVLSTHHLDEADFLSDRIAVMHQGKLLCCGSPSFLKQSIGSGYRLTIMKIDQRNQSQSQEINELRSRSSTAAITTFIQSLCSNATLEEQAGSDLIFNLPKDDSLIVPIDEFFRRLDQSVNQLNIASYGLSDTSLEEIFLKLTKSADQNLSNDTPSNRTYVPNSQSSITSSESENSRTGSTNPLLDMDRRRTGLKLMLAQILALILKRFHHYRRNWRILLSSLILPIMFFLIALAYNSVKPSEGDAKPLLLDPSIYGSGIYSFYQDAVKSTMSNKLVHELTDSASGYGTACMKDWQQNYFKTDKCVSKSPWYNNSLPMYNVECVDSLQTYTSQSTNYLIPEKHVQADNFIQNLNDWSIPSFLINTFEMYKQNRFGGWSFESLDKNDSLDTYVWFNTKGYHSMPSYYNALTNTILRAQLPDGRNSSEYGITAVNHPIRLSRGRLDTKTLALYAADAGLSIMMLIAFSIIPSSFALYVVNEKVMKERQLQDISGISTFTYWTIAFACDLIVYCFTLSLAIIATVIFKPDPFYLKDNLAGFTVGVLFYGWCMIPLVYCLSHFFNKGSNAYLVTFVISLFLGNATTMSLLLISTLSDTYPMPTVYKVCKYLFLIFPQFSFTQGITDLATNTIVYKIFVRFDENRFMSPFEAEILGWKILAMAIEGVLFFILNFILDAAKPPVLRLQDERQTFDEVVTEDEDVIREKERIEQGLANDLLIVENLSKVYRRNGRKFFAVNHISFGVPEGQCFGLLGVNGAGKTTVFRMLTGDCLPSSGSVFLKGNRLSKKDTHFGQNVGYCPQEGGLDEYLTAEEMLYFHARLRGLQSWQTERLVPELLGDLGLTQYAHKAVHTYSGGTKRKLALAVALLGRPPILYLDEPTTGMDAATRRLAWKCLEKATRNGQSVILTSHNMNECDSLCSTLAIMVDGKIKCIGSPQHLKYKFGDGYNVTIHKGHKLLTNISHDFVNRFLGSVVKHNHQSSITLQVPTASCSLADVLTFLQAEQRVKNIGFYSLTQTTLDSVFVNFAQDQLELSQVSGTMKVPKRSRKLSSGLTPFNELNNDMSTSVTNDDLENLNGFKNPAFQRDNHIVLSPAVSYSGSRYVSIIPIGPQSKGNDPMENSHKGLSSYL</sequence>
<feature type="transmembrane region" description="Helical" evidence="8">
    <location>
        <begin position="1480"/>
        <end position="1501"/>
    </location>
</feature>
<dbReference type="EnsemblMetazoa" id="BGLB001809-RB">
    <property type="protein sequence ID" value="BGLB001809-PB"/>
    <property type="gene ID" value="BGLB001809"/>
</dbReference>
<feature type="transmembrane region" description="Helical" evidence="8">
    <location>
        <begin position="2085"/>
        <end position="2105"/>
    </location>
</feature>
<dbReference type="Pfam" id="PF23321">
    <property type="entry name" value="R1_ABCA1"/>
    <property type="match status" value="1"/>
</dbReference>
<feature type="transmembrane region" description="Helical" evidence="8">
    <location>
        <begin position="1544"/>
        <end position="1565"/>
    </location>
</feature>
<dbReference type="PROSITE" id="PS00211">
    <property type="entry name" value="ABC_TRANSPORTER_1"/>
    <property type="match status" value="1"/>
</dbReference>
<feature type="transmembrane region" description="Helical" evidence="8">
    <location>
        <begin position="1507"/>
        <end position="1532"/>
    </location>
</feature>
<dbReference type="CDD" id="cd03263">
    <property type="entry name" value="ABC_subfamily_A"/>
    <property type="match status" value="2"/>
</dbReference>
<feature type="transmembrane region" description="Helical" evidence="8">
    <location>
        <begin position="2435"/>
        <end position="2457"/>
    </location>
</feature>
<accession>A0A2C9JFK9</accession>
<keyword evidence="4" id="KW-0067">ATP-binding</keyword>
<feature type="transmembrane region" description="Helical" evidence="8">
    <location>
        <begin position="1615"/>
        <end position="1638"/>
    </location>
</feature>
<dbReference type="SMART" id="SM00382">
    <property type="entry name" value="AAA"/>
    <property type="match status" value="2"/>
</dbReference>
<dbReference type="GO" id="GO:0016020">
    <property type="term" value="C:membrane"/>
    <property type="evidence" value="ECO:0007669"/>
    <property type="project" value="UniProtKB-SubCell"/>
</dbReference>
<dbReference type="GO" id="GO:0016887">
    <property type="term" value="F:ATP hydrolysis activity"/>
    <property type="evidence" value="ECO:0007669"/>
    <property type="project" value="InterPro"/>
</dbReference>
<feature type="domain" description="ABC transporter" evidence="9">
    <location>
        <begin position="2583"/>
        <end position="2817"/>
    </location>
</feature>
<evidence type="ECO:0000256" key="1">
    <source>
        <dbReference type="ARBA" id="ARBA00004141"/>
    </source>
</evidence>
<evidence type="ECO:0000259" key="9">
    <source>
        <dbReference type="PROSITE" id="PS50893"/>
    </source>
</evidence>
<keyword evidence="3" id="KW-0547">Nucleotide-binding</keyword>
<dbReference type="VEuPathDB" id="VectorBase:BGLAX_028154"/>
<proteinExistence type="predicted"/>
<keyword evidence="6 8" id="KW-0472">Membrane</keyword>
<feature type="transmembrane region" description="Helical" evidence="8">
    <location>
        <begin position="2317"/>
        <end position="2346"/>
    </location>
</feature>
<evidence type="ECO:0000256" key="4">
    <source>
        <dbReference type="ARBA" id="ARBA00022840"/>
    </source>
</evidence>
<evidence type="ECO:0000256" key="3">
    <source>
        <dbReference type="ARBA" id="ARBA00022741"/>
    </source>
</evidence>
<protein>
    <recommendedName>
        <fullName evidence="9">ABC transporter domain-containing protein</fullName>
    </recommendedName>
</protein>